<dbReference type="WBParaSite" id="MBELARI_LOCUS18851">
    <property type="protein sequence ID" value="MBELARI_LOCUS18851"/>
    <property type="gene ID" value="MBELARI_LOCUS18851"/>
</dbReference>
<accession>A0AAF3EYT0</accession>
<dbReference type="Pfam" id="PF01681">
    <property type="entry name" value="C6"/>
    <property type="match status" value="1"/>
</dbReference>
<feature type="signal peptide" evidence="1">
    <location>
        <begin position="1"/>
        <end position="21"/>
    </location>
</feature>
<dbReference type="AlphaFoldDB" id="A0AAF3EYT0"/>
<evidence type="ECO:0000313" key="4">
    <source>
        <dbReference type="WBParaSite" id="MBELARI_LOCUS18851"/>
    </source>
</evidence>
<organism evidence="3 4">
    <name type="scientific">Mesorhabditis belari</name>
    <dbReference type="NCBI Taxonomy" id="2138241"/>
    <lineage>
        <taxon>Eukaryota</taxon>
        <taxon>Metazoa</taxon>
        <taxon>Ecdysozoa</taxon>
        <taxon>Nematoda</taxon>
        <taxon>Chromadorea</taxon>
        <taxon>Rhabditida</taxon>
        <taxon>Rhabditina</taxon>
        <taxon>Rhabditomorpha</taxon>
        <taxon>Rhabditoidea</taxon>
        <taxon>Rhabditidae</taxon>
        <taxon>Mesorhabditinae</taxon>
        <taxon>Mesorhabditis</taxon>
    </lineage>
</organism>
<evidence type="ECO:0000256" key="1">
    <source>
        <dbReference type="SAM" id="SignalP"/>
    </source>
</evidence>
<keyword evidence="1" id="KW-0732">Signal</keyword>
<sequence>MTYSWLLCLASLVARLLSAGAADCASCSFASPALTINDFSSGSGYKPFDSDCLTRNADGCVVRVMTCASTVPGYMSSMRYNGPGFSGILNAIPSNTINLTCSTDGAIWQLPTYPGSPYIANVTKVGCQPVTCETQPALCVPEPPTTQQSPIWG</sequence>
<evidence type="ECO:0000259" key="2">
    <source>
        <dbReference type="SMART" id="SM01048"/>
    </source>
</evidence>
<name>A0AAF3EYT0_9BILA</name>
<keyword evidence="3" id="KW-1185">Reference proteome</keyword>
<dbReference type="InterPro" id="IPR002601">
    <property type="entry name" value="C6_domain"/>
</dbReference>
<feature type="domain" description="C6" evidence="2">
    <location>
        <begin position="27"/>
        <end position="127"/>
    </location>
</feature>
<feature type="chain" id="PRO_5042118084" evidence="1">
    <location>
        <begin position="22"/>
        <end position="153"/>
    </location>
</feature>
<proteinExistence type="predicted"/>
<reference evidence="4" key="1">
    <citation type="submission" date="2024-02" db="UniProtKB">
        <authorList>
            <consortium name="WormBaseParasite"/>
        </authorList>
    </citation>
    <scope>IDENTIFICATION</scope>
</reference>
<protein>
    <submittedName>
        <fullName evidence="4">C6 domain-containing protein</fullName>
    </submittedName>
</protein>
<dbReference type="SMART" id="SM01048">
    <property type="entry name" value="C6"/>
    <property type="match status" value="1"/>
</dbReference>
<dbReference type="Proteomes" id="UP000887575">
    <property type="component" value="Unassembled WGS sequence"/>
</dbReference>
<evidence type="ECO:0000313" key="3">
    <source>
        <dbReference type="Proteomes" id="UP000887575"/>
    </source>
</evidence>